<keyword evidence="6 12" id="KW-0654">Proteoglycan</keyword>
<gene>
    <name evidence="16" type="primary">LOC108739379</name>
</gene>
<evidence type="ECO:0000313" key="15">
    <source>
        <dbReference type="Proteomes" id="UP000192223"/>
    </source>
</evidence>
<feature type="signal peptide" evidence="14">
    <location>
        <begin position="1"/>
        <end position="22"/>
    </location>
</feature>
<evidence type="ECO:0000256" key="7">
    <source>
        <dbReference type="ARBA" id="ARBA00023136"/>
    </source>
</evidence>
<dbReference type="GO" id="GO:0098552">
    <property type="term" value="C:side of membrane"/>
    <property type="evidence" value="ECO:0007669"/>
    <property type="project" value="UniProtKB-KW"/>
</dbReference>
<proteinExistence type="inferred from homology"/>
<evidence type="ECO:0000256" key="11">
    <source>
        <dbReference type="RuleBase" id="RU003518"/>
    </source>
</evidence>
<keyword evidence="10 12" id="KW-0449">Lipoprotein</keyword>
<dbReference type="GO" id="GO:0016477">
    <property type="term" value="P:cell migration"/>
    <property type="evidence" value="ECO:0007669"/>
    <property type="project" value="TreeGrafter"/>
</dbReference>
<keyword evidence="8" id="KW-0325">Glycoprotein</keyword>
<dbReference type="GO" id="GO:1905475">
    <property type="term" value="P:regulation of protein localization to membrane"/>
    <property type="evidence" value="ECO:0007669"/>
    <property type="project" value="TreeGrafter"/>
</dbReference>
<evidence type="ECO:0000256" key="4">
    <source>
        <dbReference type="ARBA" id="ARBA00022622"/>
    </source>
</evidence>
<dbReference type="FunCoup" id="A0A7F5RKG3">
    <property type="interactions" value="152"/>
</dbReference>
<dbReference type="GO" id="GO:0090263">
    <property type="term" value="P:positive regulation of canonical Wnt signaling pathway"/>
    <property type="evidence" value="ECO:0007669"/>
    <property type="project" value="TreeGrafter"/>
</dbReference>
<keyword evidence="3" id="KW-1003">Cell membrane</keyword>
<dbReference type="AlphaFoldDB" id="A0A7F5RKG3"/>
<dbReference type="KEGG" id="apln:108739379"/>
<evidence type="ECO:0000256" key="12">
    <source>
        <dbReference type="RuleBase" id="RU003519"/>
    </source>
</evidence>
<dbReference type="Proteomes" id="UP000192223">
    <property type="component" value="Unplaced"/>
</dbReference>
<evidence type="ECO:0000256" key="10">
    <source>
        <dbReference type="ARBA" id="ARBA00023288"/>
    </source>
</evidence>
<sequence length="628" mass="69175">MHSRCVFLVFAFVLVCFGTVSTRNVEKTRSKRNNKDLDQSCEKVKAFFEMRNVSVQPLDKPQGNLCKGQCCGAEAETKLKAQGQKDFAALLRHNSRTLQGLLNSTATVIQSHVLELATQSENITLQLFAQVYQQMAVLSKDPISDLYRDVRRSVQINSSQDALSTASNVLKESVSRFFVDLFPLVYHHILSTLARDFSYDYKVCVKMTFSEIQPFGDIPRQLAQSLSKSLEATRLLLQAFDVGMEVLNTTDLLFSEDGGKRHAECHNALLKMTYCPKCQGLGVNTKPCSGYCLNVLRGCLTKYVTELDAPWNSYVEALERLISAIKQHNNEAVNADMVIRTLDTKISEAIMHAMEKGRDIDIRVKRSCGVAKLSEQNHLPVAKSLTTTPPTSDSSSSTVSSSPSSTYAGGSKPRMAAKVRIFSQPPNNHLTQFLGSIGKSRGFYGNLAESLCKDDSFAEPKDQHCWNGERIGEYSQTIVDVRLDMQKYNPEVKPSIDLQNIDPRIANLADKLRHVHQMVKSSLGVVGLPEADNYMQSDSADGSGSGEGPDMDDSDDEYSRTGSGSGGGPIIHPTNSDTDNSYPPSRTDNEDSYNSGYPSQPPSAGVASYCNSLYSVLVVPTVLVLTRF</sequence>
<name>A0A7F5RKG3_AGRPL</name>
<evidence type="ECO:0000256" key="5">
    <source>
        <dbReference type="ARBA" id="ARBA00022729"/>
    </source>
</evidence>
<dbReference type="GO" id="GO:0005576">
    <property type="term" value="C:extracellular region"/>
    <property type="evidence" value="ECO:0007669"/>
    <property type="project" value="TreeGrafter"/>
</dbReference>
<feature type="compositionally biased region" description="Low complexity" evidence="13">
    <location>
        <begin position="384"/>
        <end position="406"/>
    </location>
</feature>
<evidence type="ECO:0000256" key="2">
    <source>
        <dbReference type="ARBA" id="ARBA00010260"/>
    </source>
</evidence>
<dbReference type="CTD" id="39013"/>
<evidence type="ECO:0000256" key="6">
    <source>
        <dbReference type="ARBA" id="ARBA00022974"/>
    </source>
</evidence>
<evidence type="ECO:0000256" key="13">
    <source>
        <dbReference type="SAM" id="MobiDB-lite"/>
    </source>
</evidence>
<keyword evidence="15" id="KW-1185">Reference proteome</keyword>
<organism evidence="15 16">
    <name type="scientific">Agrilus planipennis</name>
    <name type="common">Emerald ash borer</name>
    <name type="synonym">Agrilus marcopoli</name>
    <dbReference type="NCBI Taxonomy" id="224129"/>
    <lineage>
        <taxon>Eukaryota</taxon>
        <taxon>Metazoa</taxon>
        <taxon>Ecdysozoa</taxon>
        <taxon>Arthropoda</taxon>
        <taxon>Hexapoda</taxon>
        <taxon>Insecta</taxon>
        <taxon>Pterygota</taxon>
        <taxon>Neoptera</taxon>
        <taxon>Endopterygota</taxon>
        <taxon>Coleoptera</taxon>
        <taxon>Polyphaga</taxon>
        <taxon>Elateriformia</taxon>
        <taxon>Buprestoidea</taxon>
        <taxon>Buprestidae</taxon>
        <taxon>Agrilinae</taxon>
        <taxon>Agrilus</taxon>
    </lineage>
</organism>
<dbReference type="PANTHER" id="PTHR10822:SF29">
    <property type="entry name" value="DIVISION ABNORMALLY DELAYED PROTEIN"/>
    <property type="match status" value="1"/>
</dbReference>
<feature type="region of interest" description="Disordered" evidence="13">
    <location>
        <begin position="381"/>
        <end position="412"/>
    </location>
</feature>
<evidence type="ECO:0000313" key="16">
    <source>
        <dbReference type="RefSeq" id="XP_025836345.1"/>
    </source>
</evidence>
<evidence type="ECO:0000256" key="8">
    <source>
        <dbReference type="ARBA" id="ARBA00023180"/>
    </source>
</evidence>
<evidence type="ECO:0000256" key="1">
    <source>
        <dbReference type="ARBA" id="ARBA00004609"/>
    </source>
</evidence>
<dbReference type="GO" id="GO:0005886">
    <property type="term" value="C:plasma membrane"/>
    <property type="evidence" value="ECO:0007669"/>
    <property type="project" value="UniProtKB-SubCell"/>
</dbReference>
<keyword evidence="5 14" id="KW-0732">Signal</keyword>
<dbReference type="GO" id="GO:0009986">
    <property type="term" value="C:cell surface"/>
    <property type="evidence" value="ECO:0007669"/>
    <property type="project" value="TreeGrafter"/>
</dbReference>
<dbReference type="Pfam" id="PF01153">
    <property type="entry name" value="Glypican"/>
    <property type="match status" value="1"/>
</dbReference>
<keyword evidence="9 12" id="KW-0357">Heparan sulfate</keyword>
<comment type="subcellular location">
    <subcellularLocation>
        <location evidence="1 12">Cell membrane</location>
        <topology evidence="1 12">Lipid-anchor</topology>
        <topology evidence="1 12">GPI-anchor</topology>
    </subcellularLocation>
</comment>
<comment type="function">
    <text evidence="12">Cell surface proteoglycan.</text>
</comment>
<dbReference type="PANTHER" id="PTHR10822">
    <property type="entry name" value="GLYPICAN"/>
    <property type="match status" value="1"/>
</dbReference>
<protein>
    <submittedName>
        <fullName evidence="16">Division abnormally delayed protein</fullName>
    </submittedName>
</protein>
<keyword evidence="7 12" id="KW-0472">Membrane</keyword>
<evidence type="ECO:0000256" key="9">
    <source>
        <dbReference type="ARBA" id="ARBA00023207"/>
    </source>
</evidence>
<keyword evidence="4 12" id="KW-0336">GPI-anchor</keyword>
<evidence type="ECO:0000256" key="3">
    <source>
        <dbReference type="ARBA" id="ARBA00022475"/>
    </source>
</evidence>
<accession>A0A7F5RKG3</accession>
<feature type="region of interest" description="Disordered" evidence="13">
    <location>
        <begin position="532"/>
        <end position="604"/>
    </location>
</feature>
<reference evidence="16" key="1">
    <citation type="submission" date="2025-08" db="UniProtKB">
        <authorList>
            <consortium name="RefSeq"/>
        </authorList>
    </citation>
    <scope>IDENTIFICATION</scope>
    <source>
        <tissue evidence="16">Entire body</tissue>
    </source>
</reference>
<feature type="compositionally biased region" description="Polar residues" evidence="13">
    <location>
        <begin position="573"/>
        <end position="598"/>
    </location>
</feature>
<dbReference type="InParanoid" id="A0A7F5RKG3"/>
<dbReference type="InterPro" id="IPR001863">
    <property type="entry name" value="Glypican"/>
</dbReference>
<comment type="similarity">
    <text evidence="2 11">Belongs to the glypican family.</text>
</comment>
<dbReference type="RefSeq" id="XP_025836345.1">
    <property type="nucleotide sequence ID" value="XM_025980560.1"/>
</dbReference>
<dbReference type="OrthoDB" id="6380619at2759"/>
<dbReference type="GeneID" id="108739379"/>
<evidence type="ECO:0000256" key="14">
    <source>
        <dbReference type="SAM" id="SignalP"/>
    </source>
</evidence>
<feature type="chain" id="PRO_5028870277" evidence="14">
    <location>
        <begin position="23"/>
        <end position="628"/>
    </location>
</feature>